<organism evidence="2 3">
    <name type="scientific">Trinickia caryophylli</name>
    <name type="common">Paraburkholderia caryophylli</name>
    <dbReference type="NCBI Taxonomy" id="28094"/>
    <lineage>
        <taxon>Bacteria</taxon>
        <taxon>Pseudomonadati</taxon>
        <taxon>Pseudomonadota</taxon>
        <taxon>Betaproteobacteria</taxon>
        <taxon>Burkholderiales</taxon>
        <taxon>Burkholderiaceae</taxon>
        <taxon>Trinickia</taxon>
    </lineage>
</organism>
<dbReference type="RefSeq" id="WP_085225523.1">
    <property type="nucleotide sequence ID" value="NZ_BSQD01000002.1"/>
</dbReference>
<sequence>MNALRRFLHRPGVARQLLWGLLLVTVLSRALVSGAVMLDPDGLDAGSVVLCSGHGPLILDPAVSASRFDVSAQTTGANDAPALVDTIEQGPHAGKAQSPGSGDGTCAFNAALFVAVASFMLLQLLFPVGVAQRFRILPGSPPRVRSLFDDRPPPRAPPVFC</sequence>
<keyword evidence="1" id="KW-0472">Membrane</keyword>
<feature type="transmembrane region" description="Helical" evidence="1">
    <location>
        <begin position="107"/>
        <end position="126"/>
    </location>
</feature>
<dbReference type="GeneID" id="95552300"/>
<accession>A0A1X7D4D1</accession>
<dbReference type="Proteomes" id="UP000192911">
    <property type="component" value="Unassembled WGS sequence"/>
</dbReference>
<dbReference type="OrthoDB" id="9004318at2"/>
<keyword evidence="3" id="KW-1185">Reference proteome</keyword>
<evidence type="ECO:0008006" key="4">
    <source>
        <dbReference type="Google" id="ProtNLM"/>
    </source>
</evidence>
<protein>
    <recommendedName>
        <fullName evidence="4">DUF2946 domain-containing protein</fullName>
    </recommendedName>
</protein>
<evidence type="ECO:0000313" key="2">
    <source>
        <dbReference type="EMBL" id="SMF08637.1"/>
    </source>
</evidence>
<evidence type="ECO:0000256" key="1">
    <source>
        <dbReference type="SAM" id="Phobius"/>
    </source>
</evidence>
<dbReference type="STRING" id="28094.SAMN06295900_102378"/>
<dbReference type="EMBL" id="FXAH01000002">
    <property type="protein sequence ID" value="SMF08637.1"/>
    <property type="molecule type" value="Genomic_DNA"/>
</dbReference>
<dbReference type="AlphaFoldDB" id="A0A1X7D4D1"/>
<keyword evidence="1" id="KW-0812">Transmembrane</keyword>
<name>A0A1X7D4D1_TRICW</name>
<proteinExistence type="predicted"/>
<keyword evidence="1" id="KW-1133">Transmembrane helix</keyword>
<reference evidence="3" key="1">
    <citation type="submission" date="2017-04" db="EMBL/GenBank/DDBJ databases">
        <authorList>
            <person name="Varghese N."/>
            <person name="Submissions S."/>
        </authorList>
    </citation>
    <scope>NUCLEOTIDE SEQUENCE [LARGE SCALE GENOMIC DNA]</scope>
    <source>
        <strain evidence="3">Ballard 720</strain>
    </source>
</reference>
<evidence type="ECO:0000313" key="3">
    <source>
        <dbReference type="Proteomes" id="UP000192911"/>
    </source>
</evidence>
<gene>
    <name evidence="2" type="ORF">SAMN06295900_102378</name>
</gene>